<protein>
    <submittedName>
        <fullName evidence="2">OTU-like cysteine protease family protein</fullName>
    </submittedName>
</protein>
<keyword evidence="2" id="KW-0378">Hydrolase</keyword>
<dbReference type="SUPFAM" id="SSF54160">
    <property type="entry name" value="Chromo domain-like"/>
    <property type="match status" value="1"/>
</dbReference>
<accession>X6MKN7</accession>
<dbReference type="OrthoDB" id="161570at2759"/>
<dbReference type="InterPro" id="IPR016197">
    <property type="entry name" value="Chromo-like_dom_sf"/>
</dbReference>
<dbReference type="AlphaFoldDB" id="X6MKN7"/>
<dbReference type="Gene3D" id="2.30.30.140">
    <property type="match status" value="1"/>
</dbReference>
<dbReference type="CDD" id="cd20104">
    <property type="entry name" value="MBT_PHF20L1-like"/>
    <property type="match status" value="1"/>
</dbReference>
<organism evidence="2 3">
    <name type="scientific">Reticulomyxa filosa</name>
    <dbReference type="NCBI Taxonomy" id="46433"/>
    <lineage>
        <taxon>Eukaryota</taxon>
        <taxon>Sar</taxon>
        <taxon>Rhizaria</taxon>
        <taxon>Retaria</taxon>
        <taxon>Foraminifera</taxon>
        <taxon>Monothalamids</taxon>
        <taxon>Reticulomyxidae</taxon>
        <taxon>Reticulomyxa</taxon>
    </lineage>
</organism>
<gene>
    <name evidence="2" type="ORF">RFI_23347</name>
</gene>
<comment type="caution">
    <text evidence="2">The sequence shown here is derived from an EMBL/GenBank/DDBJ whole genome shotgun (WGS) entry which is preliminary data.</text>
</comment>
<sequence>MGTVRHIRQEEVSSGKYETIMDIVCSAGVRRADRMNRRNTNDAGGLFVDSCTFEPKEYCKFAPPGTQLKKFHPFLSKWRAGLTLNSQCDCLDSVDKWYTCHVIDADENANRIRVNYDEWSSKYDEWIFKDDPRIQKLLSQATGGKSSGGIFRLLSELGPAVDDEDDPIDENVFAVYRVIDLYISVLLFLFFLFFIFKLL</sequence>
<feature type="transmembrane region" description="Helical" evidence="1">
    <location>
        <begin position="174"/>
        <end position="196"/>
    </location>
</feature>
<proteinExistence type="predicted"/>
<keyword evidence="1" id="KW-0812">Transmembrane</keyword>
<keyword evidence="3" id="KW-1185">Reference proteome</keyword>
<evidence type="ECO:0000313" key="2">
    <source>
        <dbReference type="EMBL" id="ETO14017.1"/>
    </source>
</evidence>
<dbReference type="GO" id="GO:0008233">
    <property type="term" value="F:peptidase activity"/>
    <property type="evidence" value="ECO:0007669"/>
    <property type="project" value="UniProtKB-KW"/>
</dbReference>
<dbReference type="EMBL" id="ASPP01020262">
    <property type="protein sequence ID" value="ETO14017.1"/>
    <property type="molecule type" value="Genomic_DNA"/>
</dbReference>
<evidence type="ECO:0000256" key="1">
    <source>
        <dbReference type="SAM" id="Phobius"/>
    </source>
</evidence>
<dbReference type="GO" id="GO:0006508">
    <property type="term" value="P:proteolysis"/>
    <property type="evidence" value="ECO:0007669"/>
    <property type="project" value="UniProtKB-KW"/>
</dbReference>
<keyword evidence="1" id="KW-0472">Membrane</keyword>
<reference evidence="2 3" key="1">
    <citation type="journal article" date="2013" name="Curr. Biol.">
        <title>The Genome of the Foraminiferan Reticulomyxa filosa.</title>
        <authorList>
            <person name="Glockner G."/>
            <person name="Hulsmann N."/>
            <person name="Schleicher M."/>
            <person name="Noegel A.A."/>
            <person name="Eichinger L."/>
            <person name="Gallinger C."/>
            <person name="Pawlowski J."/>
            <person name="Sierra R."/>
            <person name="Euteneuer U."/>
            <person name="Pillet L."/>
            <person name="Moustafa A."/>
            <person name="Platzer M."/>
            <person name="Groth M."/>
            <person name="Szafranski K."/>
            <person name="Schliwa M."/>
        </authorList>
    </citation>
    <scope>NUCLEOTIDE SEQUENCE [LARGE SCALE GENOMIC DNA]</scope>
</reference>
<keyword evidence="1" id="KW-1133">Transmembrane helix</keyword>
<dbReference type="Proteomes" id="UP000023152">
    <property type="component" value="Unassembled WGS sequence"/>
</dbReference>
<name>X6MKN7_RETFI</name>
<evidence type="ECO:0000313" key="3">
    <source>
        <dbReference type="Proteomes" id="UP000023152"/>
    </source>
</evidence>
<keyword evidence="2" id="KW-0645">Protease</keyword>